<dbReference type="Proteomes" id="UP000431901">
    <property type="component" value="Unassembled WGS sequence"/>
</dbReference>
<evidence type="ECO:0000259" key="1">
    <source>
        <dbReference type="Pfam" id="PF03869"/>
    </source>
</evidence>
<reference evidence="2 3" key="1">
    <citation type="submission" date="2019-12" db="EMBL/GenBank/DDBJ databases">
        <title>Nocardia macrotermitis sp. nov. and Nocardia aurantia sp. nov., isolated from the gut of the fungus growing-termite Macrotermes natalensis.</title>
        <authorList>
            <person name="Christine B."/>
            <person name="Rene B."/>
        </authorList>
    </citation>
    <scope>NUCLEOTIDE SEQUENCE [LARGE SCALE GENOMIC DNA]</scope>
    <source>
        <strain evidence="2 3">DSM 102126</strain>
    </source>
</reference>
<name>A0A6I4W6X1_9ACTN</name>
<dbReference type="SUPFAM" id="SSF47598">
    <property type="entry name" value="Ribbon-helix-helix"/>
    <property type="match status" value="1"/>
</dbReference>
<feature type="domain" description="Arc-like DNA binding" evidence="1">
    <location>
        <begin position="5"/>
        <end position="42"/>
    </location>
</feature>
<protein>
    <submittedName>
        <fullName evidence="2">Arc family DNA-binding protein</fullName>
    </submittedName>
</protein>
<dbReference type="InterPro" id="IPR010985">
    <property type="entry name" value="Ribbon_hlx_hlx"/>
</dbReference>
<dbReference type="Gene3D" id="1.10.1220.10">
    <property type="entry name" value="Met repressor-like"/>
    <property type="match status" value="1"/>
</dbReference>
<proteinExistence type="predicted"/>
<dbReference type="GO" id="GO:0006355">
    <property type="term" value="P:regulation of DNA-templated transcription"/>
    <property type="evidence" value="ECO:0007669"/>
    <property type="project" value="InterPro"/>
</dbReference>
<organism evidence="2 3">
    <name type="scientific">Actinomadura rayongensis</name>
    <dbReference type="NCBI Taxonomy" id="1429076"/>
    <lineage>
        <taxon>Bacteria</taxon>
        <taxon>Bacillati</taxon>
        <taxon>Actinomycetota</taxon>
        <taxon>Actinomycetes</taxon>
        <taxon>Streptosporangiales</taxon>
        <taxon>Thermomonosporaceae</taxon>
        <taxon>Actinomadura</taxon>
    </lineage>
</organism>
<dbReference type="InterPro" id="IPR013321">
    <property type="entry name" value="Arc_rbn_hlx_hlx"/>
</dbReference>
<evidence type="ECO:0000313" key="2">
    <source>
        <dbReference type="EMBL" id="MXQ62884.1"/>
    </source>
</evidence>
<dbReference type="InterPro" id="IPR005569">
    <property type="entry name" value="Arc_DNA-bd_dom"/>
</dbReference>
<keyword evidence="3" id="KW-1185">Reference proteome</keyword>
<sequence>MATLSVRLPDELSERLTAYSRSKHSSANSTIIHALDRFLTEEAQADVVATAADEVFARRAELFDRLADT</sequence>
<accession>A0A6I4W6X1</accession>
<dbReference type="RefSeq" id="WP_161101113.1">
    <property type="nucleotide sequence ID" value="NZ_JBHLYI010000002.1"/>
</dbReference>
<dbReference type="GO" id="GO:0003677">
    <property type="term" value="F:DNA binding"/>
    <property type="evidence" value="ECO:0007669"/>
    <property type="project" value="UniProtKB-KW"/>
</dbReference>
<gene>
    <name evidence="2" type="ORF">GQ466_02440</name>
</gene>
<keyword evidence="2" id="KW-0238">DNA-binding</keyword>
<dbReference type="OrthoDB" id="3483371at2"/>
<dbReference type="EMBL" id="WUTW01000001">
    <property type="protein sequence ID" value="MXQ62884.1"/>
    <property type="molecule type" value="Genomic_DNA"/>
</dbReference>
<dbReference type="Pfam" id="PF03869">
    <property type="entry name" value="Arc"/>
    <property type="match status" value="1"/>
</dbReference>
<dbReference type="AlphaFoldDB" id="A0A6I4W6X1"/>
<evidence type="ECO:0000313" key="3">
    <source>
        <dbReference type="Proteomes" id="UP000431901"/>
    </source>
</evidence>
<comment type="caution">
    <text evidence="2">The sequence shown here is derived from an EMBL/GenBank/DDBJ whole genome shotgun (WGS) entry which is preliminary data.</text>
</comment>